<dbReference type="SMART" id="SM01372">
    <property type="entry name" value="E2F_TDP"/>
    <property type="match status" value="1"/>
</dbReference>
<evidence type="ECO:0000256" key="2">
    <source>
        <dbReference type="ARBA" id="ARBA00010940"/>
    </source>
</evidence>
<keyword evidence="3" id="KW-0678">Repressor</keyword>
<organism evidence="14 15">
    <name type="scientific">Leptonychotes weddellii</name>
    <name type="common">Weddell seal</name>
    <name type="synonym">Otaria weddellii</name>
    <dbReference type="NCBI Taxonomy" id="9713"/>
    <lineage>
        <taxon>Eukaryota</taxon>
        <taxon>Metazoa</taxon>
        <taxon>Chordata</taxon>
        <taxon>Craniata</taxon>
        <taxon>Vertebrata</taxon>
        <taxon>Euteleostomi</taxon>
        <taxon>Mammalia</taxon>
        <taxon>Eutheria</taxon>
        <taxon>Laurasiatheria</taxon>
        <taxon>Carnivora</taxon>
        <taxon>Caniformia</taxon>
        <taxon>Pinnipedia</taxon>
        <taxon>Phocidae</taxon>
        <taxon>Monachinae</taxon>
        <taxon>Lobodontini</taxon>
        <taxon>Leptonychotes</taxon>
    </lineage>
</organism>
<dbReference type="KEGG" id="lww:102737939"/>
<feature type="region of interest" description="Disordered" evidence="12">
    <location>
        <begin position="506"/>
        <end position="530"/>
    </location>
</feature>
<keyword evidence="7 11" id="KW-0804">Transcription</keyword>
<evidence type="ECO:0000256" key="3">
    <source>
        <dbReference type="ARBA" id="ARBA00022491"/>
    </source>
</evidence>
<keyword evidence="8 11" id="KW-0539">Nucleus</keyword>
<dbReference type="AlphaFoldDB" id="A0A2U3YX96"/>
<dbReference type="RefSeq" id="XP_006748362.1">
    <property type="nucleotide sequence ID" value="XM_006748299.2"/>
</dbReference>
<evidence type="ECO:0000259" key="13">
    <source>
        <dbReference type="SMART" id="SM01372"/>
    </source>
</evidence>
<evidence type="ECO:0000313" key="15">
    <source>
        <dbReference type="RefSeq" id="XP_006748362.1"/>
    </source>
</evidence>
<gene>
    <name evidence="15" type="primary">E2F7</name>
</gene>
<proteinExistence type="inferred from homology"/>
<comment type="similarity">
    <text evidence="2 11">Belongs to the E2F/DP family.</text>
</comment>
<keyword evidence="5 11" id="KW-0238">DNA-binding</keyword>
<dbReference type="PANTHER" id="PTHR12081:SF25">
    <property type="entry name" value="TRANSCRIPTION FACTOR E2F7"/>
    <property type="match status" value="1"/>
</dbReference>
<feature type="compositionally biased region" description="Polar residues" evidence="12">
    <location>
        <begin position="463"/>
        <end position="477"/>
    </location>
</feature>
<dbReference type="PANTHER" id="PTHR12081">
    <property type="entry name" value="TRANSCRIPTION FACTOR E2F"/>
    <property type="match status" value="1"/>
</dbReference>
<feature type="region of interest" description="Disordered" evidence="12">
    <location>
        <begin position="636"/>
        <end position="670"/>
    </location>
</feature>
<dbReference type="Proteomes" id="UP000245341">
    <property type="component" value="Unplaced"/>
</dbReference>
<dbReference type="InterPro" id="IPR036388">
    <property type="entry name" value="WH-like_DNA-bd_sf"/>
</dbReference>
<dbReference type="GO" id="GO:0000978">
    <property type="term" value="F:RNA polymerase II cis-regulatory region sequence-specific DNA binding"/>
    <property type="evidence" value="ECO:0007669"/>
    <property type="project" value="InterPro"/>
</dbReference>
<dbReference type="STRING" id="9713.A0A2U3YX96"/>
<evidence type="ECO:0000256" key="1">
    <source>
        <dbReference type="ARBA" id="ARBA00004123"/>
    </source>
</evidence>
<dbReference type="Gene3D" id="1.10.10.10">
    <property type="entry name" value="Winged helix-like DNA-binding domain superfamily/Winged helix DNA-binding domain"/>
    <property type="match status" value="1"/>
</dbReference>
<dbReference type="GO" id="GO:0090575">
    <property type="term" value="C:RNA polymerase II transcription regulator complex"/>
    <property type="evidence" value="ECO:0007669"/>
    <property type="project" value="TreeGrafter"/>
</dbReference>
<dbReference type="CTD" id="144455"/>
<dbReference type="InterPro" id="IPR015633">
    <property type="entry name" value="E2F"/>
</dbReference>
<dbReference type="InterPro" id="IPR036390">
    <property type="entry name" value="WH_DNA-bd_sf"/>
</dbReference>
<dbReference type="OrthoDB" id="5318at2759"/>
<name>A0A2U3YX96_LEPWE</name>
<feature type="compositionally biased region" description="Basic and acidic residues" evidence="12">
    <location>
        <begin position="514"/>
        <end position="529"/>
    </location>
</feature>
<feature type="compositionally biased region" description="Basic and acidic residues" evidence="12">
    <location>
        <begin position="426"/>
        <end position="448"/>
    </location>
</feature>
<feature type="region of interest" description="Disordered" evidence="12">
    <location>
        <begin position="397"/>
        <end position="479"/>
    </location>
</feature>
<sequence>MEVNCLTLKDLINPRQSRLDFAIEDGENAQKENIFVDRSRMAPKTPIKNEPIDLSKQKIFTPERNPITPVKLVDRQQAEPWTPTANLKMLISAASPDIRDREKKKGLFRPIENKDDAFTDSLQLDVVGDSAVDEFEKQRPSRKQKSLGLLCQKFLARYPSYPLSTEKTTISLDEVAVSLGVERRRIYDIVNVLESLHLVSRVAKNQYGWHGRHSLPKTLRSLQRLGEEQKYEEQMAHLQQKELDLMDYKLGERKKDSYPDSQDPQLLDFSEPDYPSCEFTVTTQVMAEREGWSLPRKAFASKRAMPPSSSLDPAAPFPGLSVDSEYCATPLAHQVFSAAQTDLHAFPVQNSLTGQVGASPASAASDVESLKPALLASQPMVYVPSTSLFMLYGSLQEGPSPGSERDSRSAEVSAAKQPSTPSVPKRLGEERKPQEEEPATKRQSRDYEDSPLALVMPKKPSESTDVASPKTPGNSGSVPLEDIHREAQVSAAEEASGKATVNCFISSEWGNPSRDTEIEKSSKENESTKEPSLLQYLYVQSPAGLNGFNVLLSGSQNPHAVGPPSGQLPSLSIPCMVLPSPTLGPFPVLYSPTMPRPLSSAPGALPNAGPVNFGLPGLGSTAHLLIGPANMVNPKSSALPSADPQLQGAHSLNLSPEMPRSHNIIQPESPAYAGHPVSVVKLQQSPVPGTPKSIRCTHRETFFKTPGSLGDPVLRRERNPTRNTSSAQRRLEIPSSEAD</sequence>
<keyword evidence="14" id="KW-1185">Reference proteome</keyword>
<dbReference type="GeneID" id="102737939"/>
<evidence type="ECO:0000256" key="4">
    <source>
        <dbReference type="ARBA" id="ARBA00023015"/>
    </source>
</evidence>
<accession>A0A2U3YX96</accession>
<evidence type="ECO:0000256" key="7">
    <source>
        <dbReference type="ARBA" id="ARBA00023163"/>
    </source>
</evidence>
<dbReference type="SUPFAM" id="SSF46785">
    <property type="entry name" value="Winged helix' DNA-binding domain"/>
    <property type="match status" value="1"/>
</dbReference>
<protein>
    <recommendedName>
        <fullName evidence="10">Transcription factor E2F7</fullName>
    </recommendedName>
</protein>
<reference evidence="15" key="1">
    <citation type="submission" date="2025-08" db="UniProtKB">
        <authorList>
            <consortium name="RefSeq"/>
        </authorList>
    </citation>
    <scope>IDENTIFICATION</scope>
    <source>
        <tissue evidence="15">Liver</tissue>
    </source>
</reference>
<keyword evidence="6" id="KW-0010">Activator</keyword>
<dbReference type="GO" id="GO:0000981">
    <property type="term" value="F:DNA-binding transcription factor activity, RNA polymerase II-specific"/>
    <property type="evidence" value="ECO:0007669"/>
    <property type="project" value="TreeGrafter"/>
</dbReference>
<evidence type="ECO:0000256" key="9">
    <source>
        <dbReference type="ARBA" id="ARBA00023306"/>
    </source>
</evidence>
<dbReference type="InterPro" id="IPR003316">
    <property type="entry name" value="E2F_WHTH_DNA-bd_dom"/>
</dbReference>
<evidence type="ECO:0000256" key="5">
    <source>
        <dbReference type="ARBA" id="ARBA00023125"/>
    </source>
</evidence>
<dbReference type="Pfam" id="PF02319">
    <property type="entry name" value="WHD_E2F_TDP"/>
    <property type="match status" value="1"/>
</dbReference>
<evidence type="ECO:0000256" key="10">
    <source>
        <dbReference type="ARBA" id="ARBA00039675"/>
    </source>
</evidence>
<feature type="region of interest" description="Disordered" evidence="12">
    <location>
        <begin position="702"/>
        <end position="739"/>
    </location>
</feature>
<comment type="subcellular location">
    <subcellularLocation>
        <location evidence="1 11">Nucleus</location>
    </subcellularLocation>
</comment>
<evidence type="ECO:0000256" key="11">
    <source>
        <dbReference type="RuleBase" id="RU003796"/>
    </source>
</evidence>
<feature type="domain" description="E2F/DP family winged-helix DNA-binding" evidence="13">
    <location>
        <begin position="142"/>
        <end position="211"/>
    </location>
</feature>
<evidence type="ECO:0000256" key="8">
    <source>
        <dbReference type="ARBA" id="ARBA00023242"/>
    </source>
</evidence>
<evidence type="ECO:0000313" key="14">
    <source>
        <dbReference type="Proteomes" id="UP000245341"/>
    </source>
</evidence>
<keyword evidence="9" id="KW-0131">Cell cycle</keyword>
<evidence type="ECO:0000256" key="12">
    <source>
        <dbReference type="SAM" id="MobiDB-lite"/>
    </source>
</evidence>
<evidence type="ECO:0000256" key="6">
    <source>
        <dbReference type="ARBA" id="ARBA00023159"/>
    </source>
</evidence>
<keyword evidence="4 11" id="KW-0805">Transcription regulation</keyword>
<dbReference type="FunFam" id="1.10.10.10:FF:000073">
    <property type="entry name" value="E2F transcription factor 8"/>
    <property type="match status" value="1"/>
</dbReference>